<sequence>MILGIRVLLPTLSLITVNRVTPVSCRSIQTLKDSRCNSLTAEGEVLEAITGHSTTPPVRASTTQLVCTGPEKTCSRQPSMYPPLTNFNRIPPFQLLNRSPPSKGLLPGQPLSRYGGHP</sequence>
<name>A0A4Y2SRM5_ARAVE</name>
<keyword evidence="2" id="KW-0732">Signal</keyword>
<evidence type="ECO:0000313" key="4">
    <source>
        <dbReference type="EMBL" id="GBN90076.1"/>
    </source>
</evidence>
<evidence type="ECO:0000256" key="2">
    <source>
        <dbReference type="SAM" id="SignalP"/>
    </source>
</evidence>
<feature type="signal peptide" evidence="2">
    <location>
        <begin position="1"/>
        <end position="25"/>
    </location>
</feature>
<evidence type="ECO:0000313" key="3">
    <source>
        <dbReference type="EMBL" id="GBN90074.1"/>
    </source>
</evidence>
<keyword evidence="5" id="KW-1185">Reference proteome</keyword>
<reference evidence="4 5" key="1">
    <citation type="journal article" date="2019" name="Sci. Rep.">
        <title>Orb-weaving spider Araneus ventricosus genome elucidates the spidroin gene catalogue.</title>
        <authorList>
            <person name="Kono N."/>
            <person name="Nakamura H."/>
            <person name="Ohtoshi R."/>
            <person name="Moran D.A.P."/>
            <person name="Shinohara A."/>
            <person name="Yoshida Y."/>
            <person name="Fujiwara M."/>
            <person name="Mori M."/>
            <person name="Tomita M."/>
            <person name="Arakawa K."/>
        </authorList>
    </citation>
    <scope>NUCLEOTIDE SEQUENCE [LARGE SCALE GENOMIC DNA]</scope>
</reference>
<evidence type="ECO:0000313" key="5">
    <source>
        <dbReference type="Proteomes" id="UP000499080"/>
    </source>
</evidence>
<feature type="region of interest" description="Disordered" evidence="1">
    <location>
        <begin position="91"/>
        <end position="118"/>
    </location>
</feature>
<dbReference type="AlphaFoldDB" id="A0A4Y2SRM5"/>
<dbReference type="EMBL" id="BGPR01023142">
    <property type="protein sequence ID" value="GBN90074.1"/>
    <property type="molecule type" value="Genomic_DNA"/>
</dbReference>
<organism evidence="4 5">
    <name type="scientific">Araneus ventricosus</name>
    <name type="common">Orbweaver spider</name>
    <name type="synonym">Epeira ventricosa</name>
    <dbReference type="NCBI Taxonomy" id="182803"/>
    <lineage>
        <taxon>Eukaryota</taxon>
        <taxon>Metazoa</taxon>
        <taxon>Ecdysozoa</taxon>
        <taxon>Arthropoda</taxon>
        <taxon>Chelicerata</taxon>
        <taxon>Arachnida</taxon>
        <taxon>Araneae</taxon>
        <taxon>Araneomorphae</taxon>
        <taxon>Entelegynae</taxon>
        <taxon>Araneoidea</taxon>
        <taxon>Araneidae</taxon>
        <taxon>Araneus</taxon>
    </lineage>
</organism>
<evidence type="ECO:0000256" key="1">
    <source>
        <dbReference type="SAM" id="MobiDB-lite"/>
    </source>
</evidence>
<protein>
    <recommendedName>
        <fullName evidence="6">Secreted protein</fullName>
    </recommendedName>
</protein>
<dbReference type="Proteomes" id="UP000499080">
    <property type="component" value="Unassembled WGS sequence"/>
</dbReference>
<comment type="caution">
    <text evidence="4">The sequence shown here is derived from an EMBL/GenBank/DDBJ whole genome shotgun (WGS) entry which is preliminary data.</text>
</comment>
<proteinExistence type="predicted"/>
<accession>A0A4Y2SRM5</accession>
<dbReference type="EMBL" id="BGPR01023143">
    <property type="protein sequence ID" value="GBN90076.1"/>
    <property type="molecule type" value="Genomic_DNA"/>
</dbReference>
<gene>
    <name evidence="4" type="ORF">AVEN_114521_1</name>
    <name evidence="3" type="ORF">AVEN_253042_1</name>
</gene>
<feature type="chain" id="PRO_5036362171" description="Secreted protein" evidence="2">
    <location>
        <begin position="26"/>
        <end position="118"/>
    </location>
</feature>
<evidence type="ECO:0008006" key="6">
    <source>
        <dbReference type="Google" id="ProtNLM"/>
    </source>
</evidence>